<proteinExistence type="predicted"/>
<dbReference type="EMBL" id="JBHSPT010000001">
    <property type="protein sequence ID" value="MFC6053933.1"/>
    <property type="molecule type" value="Genomic_DNA"/>
</dbReference>
<keyword evidence="2" id="KW-1185">Reference proteome</keyword>
<name>A0ABW1LSU0_9ACTN</name>
<accession>A0ABW1LSU0</accession>
<gene>
    <name evidence="1" type="ORF">ACFP50_00050</name>
</gene>
<evidence type="ECO:0000313" key="1">
    <source>
        <dbReference type="EMBL" id="MFC6053933.1"/>
    </source>
</evidence>
<sequence length="52" mass="5433">MPGPQHLLLLVPLVPTVLSATACRQTDGGTTPFGSASGRAPIKLRTGEAVYW</sequence>
<comment type="caution">
    <text evidence="1">The sequence shown here is derived from an EMBL/GenBank/DDBJ whole genome shotgun (WGS) entry which is preliminary data.</text>
</comment>
<dbReference type="RefSeq" id="WP_386391860.1">
    <property type="nucleotide sequence ID" value="NZ_JBHSPT010000001.1"/>
</dbReference>
<organism evidence="1 2">
    <name type="scientific">Streptomyces pratens</name>
    <dbReference type="NCBI Taxonomy" id="887456"/>
    <lineage>
        <taxon>Bacteria</taxon>
        <taxon>Bacillati</taxon>
        <taxon>Actinomycetota</taxon>
        <taxon>Actinomycetes</taxon>
        <taxon>Kitasatosporales</taxon>
        <taxon>Streptomycetaceae</taxon>
        <taxon>Streptomyces</taxon>
    </lineage>
</organism>
<reference evidence="2" key="1">
    <citation type="journal article" date="2019" name="Int. J. Syst. Evol. Microbiol.">
        <title>The Global Catalogue of Microorganisms (GCM) 10K type strain sequencing project: providing services to taxonomists for standard genome sequencing and annotation.</title>
        <authorList>
            <consortium name="The Broad Institute Genomics Platform"/>
            <consortium name="The Broad Institute Genome Sequencing Center for Infectious Disease"/>
            <person name="Wu L."/>
            <person name="Ma J."/>
        </authorList>
    </citation>
    <scope>NUCLEOTIDE SEQUENCE [LARGE SCALE GENOMIC DNA]</scope>
    <source>
        <strain evidence="2">JCM 12763</strain>
    </source>
</reference>
<dbReference type="Proteomes" id="UP001596242">
    <property type="component" value="Unassembled WGS sequence"/>
</dbReference>
<protein>
    <submittedName>
        <fullName evidence="1">Uncharacterized protein</fullName>
    </submittedName>
</protein>
<evidence type="ECO:0000313" key="2">
    <source>
        <dbReference type="Proteomes" id="UP001596242"/>
    </source>
</evidence>